<dbReference type="PANTHER" id="PTHR47976">
    <property type="entry name" value="G-TYPE LECTIN S-RECEPTOR-LIKE SERINE/THREONINE-PROTEIN KINASE SD2-5"/>
    <property type="match status" value="1"/>
</dbReference>
<evidence type="ECO:0000313" key="6">
    <source>
        <dbReference type="EMBL" id="KAG5552057.1"/>
    </source>
</evidence>
<dbReference type="CDD" id="cd00028">
    <property type="entry name" value="B_lectin"/>
    <property type="match status" value="1"/>
</dbReference>
<dbReference type="FunFam" id="2.90.10.30:FF:000003">
    <property type="entry name" value="Os04g0303100 protein"/>
    <property type="match status" value="1"/>
</dbReference>
<protein>
    <recommendedName>
        <fullName evidence="8">Bulb-type lectin domain-containing protein</fullName>
    </recommendedName>
</protein>
<evidence type="ECO:0000256" key="3">
    <source>
        <dbReference type="SAM" id="SignalP"/>
    </source>
</evidence>
<feature type="domain" description="Apple" evidence="5">
    <location>
        <begin position="321"/>
        <end position="395"/>
    </location>
</feature>
<feature type="signal peptide" evidence="3">
    <location>
        <begin position="1"/>
        <end position="19"/>
    </location>
</feature>
<dbReference type="InterPro" id="IPR051343">
    <property type="entry name" value="G-type_lectin_kinases/EP1-like"/>
</dbReference>
<evidence type="ECO:0000256" key="1">
    <source>
        <dbReference type="ARBA" id="ARBA00022729"/>
    </source>
</evidence>
<dbReference type="PROSITE" id="PS50927">
    <property type="entry name" value="BULB_LECTIN"/>
    <property type="match status" value="1"/>
</dbReference>
<evidence type="ECO:0000256" key="2">
    <source>
        <dbReference type="ARBA" id="ARBA00023180"/>
    </source>
</evidence>
<accession>A0AAV6KIU9</accession>
<dbReference type="Pfam" id="PF01453">
    <property type="entry name" value="B_lectin"/>
    <property type="match status" value="1"/>
</dbReference>
<reference evidence="6" key="1">
    <citation type="submission" date="2020-08" db="EMBL/GenBank/DDBJ databases">
        <title>Plant Genome Project.</title>
        <authorList>
            <person name="Zhang R.-G."/>
        </authorList>
    </citation>
    <scope>NUCLEOTIDE SEQUENCE</scope>
    <source>
        <strain evidence="6">WSP0</strain>
        <tissue evidence="6">Leaf</tissue>
    </source>
</reference>
<evidence type="ECO:0000259" key="4">
    <source>
        <dbReference type="PROSITE" id="PS50927"/>
    </source>
</evidence>
<comment type="caution">
    <text evidence="6">The sequence shown here is derived from an EMBL/GenBank/DDBJ whole genome shotgun (WGS) entry which is preliminary data.</text>
</comment>
<evidence type="ECO:0000313" key="7">
    <source>
        <dbReference type="Proteomes" id="UP000823749"/>
    </source>
</evidence>
<organism evidence="6 7">
    <name type="scientific">Rhododendron griersonianum</name>
    <dbReference type="NCBI Taxonomy" id="479676"/>
    <lineage>
        <taxon>Eukaryota</taxon>
        <taxon>Viridiplantae</taxon>
        <taxon>Streptophyta</taxon>
        <taxon>Embryophyta</taxon>
        <taxon>Tracheophyta</taxon>
        <taxon>Spermatophyta</taxon>
        <taxon>Magnoliopsida</taxon>
        <taxon>eudicotyledons</taxon>
        <taxon>Gunneridae</taxon>
        <taxon>Pentapetalae</taxon>
        <taxon>asterids</taxon>
        <taxon>Ericales</taxon>
        <taxon>Ericaceae</taxon>
        <taxon>Ericoideae</taxon>
        <taxon>Rhodoreae</taxon>
        <taxon>Rhododendron</taxon>
    </lineage>
</organism>
<dbReference type="AlphaFoldDB" id="A0AAV6KIU9"/>
<sequence length="395" mass="42811">MDSSIFLFILPYFFACTLAATSPTIRLNSSEPTSWLNDNSIDMNVSSTDGSKVRAILSRSRRLGFVSGFYCTGDCTSYYFGITVVGGRNPAMVWSANPDNPVSENANLTLTRAGDLVLRDANGSIVWSTGTAGNSVAGMNLTELGNLVLFNETGAVVWQSFDYPTSGLAAYTLGANVPQMYYQLEPQPDTTDQSSQRGRCRLITKTEVNTSDYAELQTGGFLMNMGTSQEPLGSNHSKLPLDSSVEYVRLHDDGRLKLYRLEPATGAKEIVDIVTEDLGVCQHPRQCGDFGVCNEGKCGCPEGVEGFQLINEKCSRTTQLCQAPSSDKADLVEMKNVSYFNFIDLTAAASNITDLESCKEACLNNCACGAALTGMIMILTLNQMGYVICHQRSCP</sequence>
<dbReference type="Proteomes" id="UP000823749">
    <property type="component" value="Chromosome 4"/>
</dbReference>
<dbReference type="InterPro" id="IPR036426">
    <property type="entry name" value="Bulb-type_lectin_dom_sf"/>
</dbReference>
<proteinExistence type="predicted"/>
<dbReference type="SMART" id="SM00108">
    <property type="entry name" value="B_lectin"/>
    <property type="match status" value="1"/>
</dbReference>
<gene>
    <name evidence="6" type="ORF">RHGRI_010220</name>
</gene>
<feature type="chain" id="PRO_5043630393" description="Bulb-type lectin domain-containing protein" evidence="3">
    <location>
        <begin position="20"/>
        <end position="395"/>
    </location>
</feature>
<name>A0AAV6KIU9_9ERIC</name>
<dbReference type="EMBL" id="JACTNZ010000004">
    <property type="protein sequence ID" value="KAG5552057.1"/>
    <property type="molecule type" value="Genomic_DNA"/>
</dbReference>
<feature type="domain" description="Bulb-type lectin" evidence="4">
    <location>
        <begin position="44"/>
        <end position="162"/>
    </location>
</feature>
<dbReference type="SUPFAM" id="SSF51110">
    <property type="entry name" value="alpha-D-mannose-specific plant lectins"/>
    <property type="match status" value="1"/>
</dbReference>
<evidence type="ECO:0008006" key="8">
    <source>
        <dbReference type="Google" id="ProtNLM"/>
    </source>
</evidence>
<keyword evidence="1 3" id="KW-0732">Signal</keyword>
<dbReference type="InterPro" id="IPR003609">
    <property type="entry name" value="Pan_app"/>
</dbReference>
<dbReference type="InterPro" id="IPR001480">
    <property type="entry name" value="Bulb-type_lectin_dom"/>
</dbReference>
<dbReference type="Gene3D" id="2.90.10.30">
    <property type="match status" value="1"/>
</dbReference>
<keyword evidence="7" id="KW-1185">Reference proteome</keyword>
<keyword evidence="2" id="KW-0325">Glycoprotein</keyword>
<dbReference type="PROSITE" id="PS50948">
    <property type="entry name" value="PAN"/>
    <property type="match status" value="1"/>
</dbReference>
<dbReference type="FunFam" id="2.90.10.10:FF:000039">
    <property type="entry name" value="G-type lectin S-receptor-like serine/threonine-protein kinase SD2-5"/>
    <property type="match status" value="1"/>
</dbReference>
<evidence type="ECO:0000259" key="5">
    <source>
        <dbReference type="PROSITE" id="PS50948"/>
    </source>
</evidence>
<dbReference type="PANTHER" id="PTHR47976:SF66">
    <property type="entry name" value="G-TYPE LECTIN S-RECEPTOR-LIKE SERINE_THREONINE-PROTEIN KINASE SD2-5"/>
    <property type="match status" value="1"/>
</dbReference>